<organism evidence="3 4">
    <name type="scientific">Acaromyces ingoldii</name>
    <dbReference type="NCBI Taxonomy" id="215250"/>
    <lineage>
        <taxon>Eukaryota</taxon>
        <taxon>Fungi</taxon>
        <taxon>Dikarya</taxon>
        <taxon>Basidiomycota</taxon>
        <taxon>Ustilaginomycotina</taxon>
        <taxon>Exobasidiomycetes</taxon>
        <taxon>Exobasidiales</taxon>
        <taxon>Cryptobasidiaceae</taxon>
        <taxon>Acaromyces</taxon>
    </lineage>
</organism>
<evidence type="ECO:0000313" key="3">
    <source>
        <dbReference type="EMBL" id="PWN91247.1"/>
    </source>
</evidence>
<name>A0A316YPD6_9BASI</name>
<evidence type="ECO:0000256" key="1">
    <source>
        <dbReference type="SAM" id="MobiDB-lite"/>
    </source>
</evidence>
<proteinExistence type="predicted"/>
<feature type="chain" id="PRO_5016310731" evidence="2">
    <location>
        <begin position="21"/>
        <end position="448"/>
    </location>
</feature>
<sequence>MQYNVAILLAVALAASQVNAGLPEGATQPIDAAKAAAPAQLADIPAKLAAAPSKLASAPSKLSGVLPKQMKSAPGKLAKGAKAAAPSQLTNAPSELAKAPSKLADAPAELASAPSKLSSLLPEQVTSEPGKLADAAAFYGESAKSAAKAGMDAITGAPAYVASMPEKVGNVADATKNLASAAKPELPTAQDLCQTDDDGDRVGFCNGLAPSVESDGEKETLLRRQDFLDALCEHDGATEVGFCHGLIPDAKLGNLDATKGKRADQDLLGLANTYAPDVTKAVTSLLQPCDQADDAQQKVPGLEGLCKTLVPDAKEQAVAAANGGGLVIKRQVDYGVKKGLEGSAKGFKASEDQVVGTIEHPPTPEQLLQTVGTTVLGTALKSLPNRRRQLGLEMLLPCAHGEGKDLKGEAGFCNSLIPSAHERDVMSVVRRSIAAKMHSRFVKRTQRF</sequence>
<evidence type="ECO:0000256" key="2">
    <source>
        <dbReference type="SAM" id="SignalP"/>
    </source>
</evidence>
<feature type="compositionally biased region" description="Low complexity" evidence="1">
    <location>
        <begin position="76"/>
        <end position="87"/>
    </location>
</feature>
<dbReference type="Proteomes" id="UP000245768">
    <property type="component" value="Unassembled WGS sequence"/>
</dbReference>
<feature type="signal peptide" evidence="2">
    <location>
        <begin position="1"/>
        <end position="20"/>
    </location>
</feature>
<evidence type="ECO:0000313" key="4">
    <source>
        <dbReference type="Proteomes" id="UP000245768"/>
    </source>
</evidence>
<reference evidence="3 4" key="1">
    <citation type="journal article" date="2018" name="Mol. Biol. Evol.">
        <title>Broad Genomic Sampling Reveals a Smut Pathogenic Ancestry of the Fungal Clade Ustilaginomycotina.</title>
        <authorList>
            <person name="Kijpornyongpan T."/>
            <person name="Mondo S.J."/>
            <person name="Barry K."/>
            <person name="Sandor L."/>
            <person name="Lee J."/>
            <person name="Lipzen A."/>
            <person name="Pangilinan J."/>
            <person name="LaButti K."/>
            <person name="Hainaut M."/>
            <person name="Henrissat B."/>
            <person name="Grigoriev I.V."/>
            <person name="Spatafora J.W."/>
            <person name="Aime M.C."/>
        </authorList>
    </citation>
    <scope>NUCLEOTIDE SEQUENCE [LARGE SCALE GENOMIC DNA]</scope>
    <source>
        <strain evidence="3 4">MCA 4198</strain>
    </source>
</reference>
<keyword evidence="4" id="KW-1185">Reference proteome</keyword>
<dbReference type="EMBL" id="KZ819635">
    <property type="protein sequence ID" value="PWN91247.1"/>
    <property type="molecule type" value="Genomic_DNA"/>
</dbReference>
<feature type="region of interest" description="Disordered" evidence="1">
    <location>
        <begin position="76"/>
        <end position="108"/>
    </location>
</feature>
<dbReference type="InParanoid" id="A0A316YPD6"/>
<keyword evidence="2" id="KW-0732">Signal</keyword>
<protein>
    <submittedName>
        <fullName evidence="3">Uncharacterized protein</fullName>
    </submittedName>
</protein>
<gene>
    <name evidence="3" type="ORF">FA10DRAFT_265117</name>
</gene>
<dbReference type="AlphaFoldDB" id="A0A316YPD6"/>
<dbReference type="RefSeq" id="XP_025378445.1">
    <property type="nucleotide sequence ID" value="XM_025520930.1"/>
</dbReference>
<dbReference type="GeneID" id="37042846"/>
<accession>A0A316YPD6</accession>